<name>A0ABD2Z882_9GENT</name>
<dbReference type="Pfam" id="PF00168">
    <property type="entry name" value="C2"/>
    <property type="match status" value="1"/>
</dbReference>
<evidence type="ECO:0000313" key="2">
    <source>
        <dbReference type="EMBL" id="KAL3514322.1"/>
    </source>
</evidence>
<protein>
    <recommendedName>
        <fullName evidence="1">C2 domain-containing protein</fullName>
    </recommendedName>
</protein>
<dbReference type="Gene3D" id="2.60.40.150">
    <property type="entry name" value="C2 domain"/>
    <property type="match status" value="1"/>
</dbReference>
<dbReference type="SUPFAM" id="SSF49562">
    <property type="entry name" value="C2 domain (Calcium/lipid-binding domain, CaLB)"/>
    <property type="match status" value="1"/>
</dbReference>
<dbReference type="InterPro" id="IPR000008">
    <property type="entry name" value="C2_dom"/>
</dbReference>
<evidence type="ECO:0000313" key="3">
    <source>
        <dbReference type="Proteomes" id="UP001630127"/>
    </source>
</evidence>
<dbReference type="InterPro" id="IPR035892">
    <property type="entry name" value="C2_domain_sf"/>
</dbReference>
<sequence length="149" mass="16578">MGEYRSFQVTLISASNLQDVRNFGEMKVYAKVSMSKNSSNSEWTTPVDKENQTNPRWNCKIQYLIPEETVHPKGTFGTLKLSYSFGTSAMNIIAPGHGQSSTTRGPGKGRRERFAILLGAIADGMPIWNFLYSGAKELYHMVFGDGENS</sequence>
<feature type="domain" description="C2" evidence="1">
    <location>
        <begin position="7"/>
        <end position="67"/>
    </location>
</feature>
<dbReference type="PANTHER" id="PTHR32246:SF22">
    <property type="entry name" value="C2 DOMAIN-CONTAINING PROTEIN"/>
    <property type="match status" value="1"/>
</dbReference>
<dbReference type="EMBL" id="JBJUIK010000011">
    <property type="protein sequence ID" value="KAL3514322.1"/>
    <property type="molecule type" value="Genomic_DNA"/>
</dbReference>
<accession>A0ABD2Z882</accession>
<proteinExistence type="predicted"/>
<keyword evidence="3" id="KW-1185">Reference proteome</keyword>
<organism evidence="2 3">
    <name type="scientific">Cinchona calisaya</name>
    <dbReference type="NCBI Taxonomy" id="153742"/>
    <lineage>
        <taxon>Eukaryota</taxon>
        <taxon>Viridiplantae</taxon>
        <taxon>Streptophyta</taxon>
        <taxon>Embryophyta</taxon>
        <taxon>Tracheophyta</taxon>
        <taxon>Spermatophyta</taxon>
        <taxon>Magnoliopsida</taxon>
        <taxon>eudicotyledons</taxon>
        <taxon>Gunneridae</taxon>
        <taxon>Pentapetalae</taxon>
        <taxon>asterids</taxon>
        <taxon>lamiids</taxon>
        <taxon>Gentianales</taxon>
        <taxon>Rubiaceae</taxon>
        <taxon>Cinchonoideae</taxon>
        <taxon>Cinchoneae</taxon>
        <taxon>Cinchona</taxon>
    </lineage>
</organism>
<gene>
    <name evidence="2" type="ORF">ACH5RR_027039</name>
</gene>
<dbReference type="PANTHER" id="PTHR32246">
    <property type="entry name" value="INGRESSION PROTEIN FIC1"/>
    <property type="match status" value="1"/>
</dbReference>
<reference evidence="2 3" key="1">
    <citation type="submission" date="2024-11" db="EMBL/GenBank/DDBJ databases">
        <title>A near-complete genome assembly of Cinchona calisaya.</title>
        <authorList>
            <person name="Lian D.C."/>
            <person name="Zhao X.W."/>
            <person name="Wei L."/>
        </authorList>
    </citation>
    <scope>NUCLEOTIDE SEQUENCE [LARGE SCALE GENOMIC DNA]</scope>
    <source>
        <tissue evidence="2">Nenye</tissue>
    </source>
</reference>
<comment type="caution">
    <text evidence="2">The sequence shown here is derived from an EMBL/GenBank/DDBJ whole genome shotgun (WGS) entry which is preliminary data.</text>
</comment>
<dbReference type="AlphaFoldDB" id="A0ABD2Z882"/>
<dbReference type="Proteomes" id="UP001630127">
    <property type="component" value="Unassembled WGS sequence"/>
</dbReference>
<evidence type="ECO:0000259" key="1">
    <source>
        <dbReference type="Pfam" id="PF00168"/>
    </source>
</evidence>